<keyword evidence="1" id="KW-0040">ANK repeat</keyword>
<name>A0A812UDL3_9DINO</name>
<feature type="repeat" description="ANK" evidence="1">
    <location>
        <begin position="93"/>
        <end position="125"/>
    </location>
</feature>
<gene>
    <name evidence="3" type="primary">Pp2A-29B</name>
    <name evidence="3" type="ORF">SNAT2548_LOCUS31737</name>
</gene>
<feature type="region of interest" description="Disordered" evidence="2">
    <location>
        <begin position="1"/>
        <end position="21"/>
    </location>
</feature>
<reference evidence="3" key="1">
    <citation type="submission" date="2021-02" db="EMBL/GenBank/DDBJ databases">
        <authorList>
            <person name="Dougan E. K."/>
            <person name="Rhodes N."/>
            <person name="Thang M."/>
            <person name="Chan C."/>
        </authorList>
    </citation>
    <scope>NUCLEOTIDE SEQUENCE</scope>
</reference>
<evidence type="ECO:0000313" key="3">
    <source>
        <dbReference type="EMBL" id="CAE7562137.1"/>
    </source>
</evidence>
<sequence length="165" mass="18453">MLAVLPGQTQASKSERAHEVPCSTLDTQNGHAFDFLYLQTVRSPEDEVEVRTPTHSRRDRRHLRELRLEDFLKANGFRDVNEPRQGGCFSFKERLCPLHVAAELGAHEMVRILLAAGADAEKKTSKGRTALEIAEASGNRTTVEVLRGNTKVMTASQFIHFSQIP</sequence>
<dbReference type="PROSITE" id="PS50088">
    <property type="entry name" value="ANK_REPEAT"/>
    <property type="match status" value="1"/>
</dbReference>
<accession>A0A812UDL3</accession>
<dbReference type="InterPro" id="IPR036770">
    <property type="entry name" value="Ankyrin_rpt-contain_sf"/>
</dbReference>
<organism evidence="3 4">
    <name type="scientific">Symbiodinium natans</name>
    <dbReference type="NCBI Taxonomy" id="878477"/>
    <lineage>
        <taxon>Eukaryota</taxon>
        <taxon>Sar</taxon>
        <taxon>Alveolata</taxon>
        <taxon>Dinophyceae</taxon>
        <taxon>Suessiales</taxon>
        <taxon>Symbiodiniaceae</taxon>
        <taxon>Symbiodinium</taxon>
    </lineage>
</organism>
<dbReference type="OrthoDB" id="432099at2759"/>
<dbReference type="SUPFAM" id="SSF48403">
    <property type="entry name" value="Ankyrin repeat"/>
    <property type="match status" value="1"/>
</dbReference>
<dbReference type="AlphaFoldDB" id="A0A812UDL3"/>
<evidence type="ECO:0000313" key="4">
    <source>
        <dbReference type="Proteomes" id="UP000604046"/>
    </source>
</evidence>
<protein>
    <submittedName>
        <fullName evidence="3">Pp2A-29B protein</fullName>
    </submittedName>
</protein>
<dbReference type="Pfam" id="PF12796">
    <property type="entry name" value="Ank_2"/>
    <property type="match status" value="1"/>
</dbReference>
<dbReference type="InterPro" id="IPR002110">
    <property type="entry name" value="Ankyrin_rpt"/>
</dbReference>
<dbReference type="PROSITE" id="PS50297">
    <property type="entry name" value="ANK_REP_REGION"/>
    <property type="match status" value="1"/>
</dbReference>
<dbReference type="EMBL" id="CAJNDS010002673">
    <property type="protein sequence ID" value="CAE7562137.1"/>
    <property type="molecule type" value="Genomic_DNA"/>
</dbReference>
<proteinExistence type="predicted"/>
<dbReference type="Gene3D" id="1.25.40.20">
    <property type="entry name" value="Ankyrin repeat-containing domain"/>
    <property type="match status" value="1"/>
</dbReference>
<dbReference type="Proteomes" id="UP000604046">
    <property type="component" value="Unassembled WGS sequence"/>
</dbReference>
<keyword evidence="4" id="KW-1185">Reference proteome</keyword>
<evidence type="ECO:0000256" key="1">
    <source>
        <dbReference type="PROSITE-ProRule" id="PRU00023"/>
    </source>
</evidence>
<evidence type="ECO:0000256" key="2">
    <source>
        <dbReference type="SAM" id="MobiDB-lite"/>
    </source>
</evidence>
<comment type="caution">
    <text evidence="3">The sequence shown here is derived from an EMBL/GenBank/DDBJ whole genome shotgun (WGS) entry which is preliminary data.</text>
</comment>